<dbReference type="Gene3D" id="2.40.50.140">
    <property type="entry name" value="Nucleic acid-binding proteins"/>
    <property type="match status" value="1"/>
</dbReference>
<evidence type="ECO:0000259" key="1">
    <source>
        <dbReference type="PROSITE" id="PS51857"/>
    </source>
</evidence>
<dbReference type="PROSITE" id="PS51857">
    <property type="entry name" value="CSD_2"/>
    <property type="match status" value="1"/>
</dbReference>
<dbReference type="Proteomes" id="UP001189429">
    <property type="component" value="Unassembled WGS sequence"/>
</dbReference>
<comment type="caution">
    <text evidence="2">The sequence shown here is derived from an EMBL/GenBank/DDBJ whole genome shotgun (WGS) entry which is preliminary data.</text>
</comment>
<dbReference type="InterPro" id="IPR019844">
    <property type="entry name" value="CSD_CS"/>
</dbReference>
<accession>A0ABN9Q8H8</accession>
<dbReference type="SMART" id="SM00357">
    <property type="entry name" value="CSP"/>
    <property type="match status" value="1"/>
</dbReference>
<evidence type="ECO:0000313" key="2">
    <source>
        <dbReference type="EMBL" id="CAK0799452.1"/>
    </source>
</evidence>
<name>A0ABN9Q8H8_9DINO</name>
<dbReference type="Gene3D" id="1.25.40.20">
    <property type="entry name" value="Ankyrin repeat-containing domain"/>
    <property type="match status" value="1"/>
</dbReference>
<gene>
    <name evidence="2" type="ORF">PCOR1329_LOCUS7904</name>
</gene>
<feature type="domain" description="CSD" evidence="1">
    <location>
        <begin position="1"/>
        <end position="67"/>
    </location>
</feature>
<dbReference type="EMBL" id="CAUYUJ010002154">
    <property type="protein sequence ID" value="CAK0799451.1"/>
    <property type="molecule type" value="Genomic_DNA"/>
</dbReference>
<dbReference type="InterPro" id="IPR002059">
    <property type="entry name" value="CSP_DNA-bd"/>
</dbReference>
<dbReference type="InterPro" id="IPR036770">
    <property type="entry name" value="Ankyrin_rpt-contain_sf"/>
</dbReference>
<dbReference type="Pfam" id="PF00313">
    <property type="entry name" value="CSD"/>
    <property type="match status" value="1"/>
</dbReference>
<dbReference type="PROSITE" id="PS00352">
    <property type="entry name" value="CSD_1"/>
    <property type="match status" value="1"/>
</dbReference>
<dbReference type="EMBL" id="CAUYUJ010002154">
    <property type="protein sequence ID" value="CAK0799452.1"/>
    <property type="molecule type" value="Genomic_DNA"/>
</dbReference>
<dbReference type="SUPFAM" id="SSF50249">
    <property type="entry name" value="Nucleic acid-binding proteins"/>
    <property type="match status" value="1"/>
</dbReference>
<dbReference type="SUPFAM" id="SSF48403">
    <property type="entry name" value="Ankyrin repeat"/>
    <property type="match status" value="1"/>
</dbReference>
<organism evidence="2 3">
    <name type="scientific">Prorocentrum cordatum</name>
    <dbReference type="NCBI Taxonomy" id="2364126"/>
    <lineage>
        <taxon>Eukaryota</taxon>
        <taxon>Sar</taxon>
        <taxon>Alveolata</taxon>
        <taxon>Dinophyceae</taxon>
        <taxon>Prorocentrales</taxon>
        <taxon>Prorocentraceae</taxon>
        <taxon>Prorocentrum</taxon>
    </lineage>
</organism>
<dbReference type="InterPro" id="IPR012340">
    <property type="entry name" value="NA-bd_OB-fold"/>
</dbReference>
<keyword evidence="3" id="KW-1185">Reference proteome</keyword>
<proteinExistence type="predicted"/>
<protein>
    <recommendedName>
        <fullName evidence="1">CSD domain-containing protein</fullName>
    </recommendedName>
</protein>
<sequence length="342" mass="37385">MTTGIVRRVCDGGFGFISREGGADLFFHNSDVVGKKALITDDRVSFVLGIQTKGTKKGQPCAKQVQLLGQSGREADWFDAVMRDDVSLIHRMASDGQDVNALDRDINICNRCNGSGQGQGGYSGKDIQVSRRVWICGECEGNKRVATLQSAVDKAIAHTKPNSLGALISLKAHVNQKHLELAALSNSTAIVKMLIDAGVDPNIRVAMHEYDEDEYCDYIECVPIEHSNKLSAETKRLFIECKSQVVALSLIVLAKEQGSVELSFTYASGRLAVPAKEFLLDEPPSCIWQHVADSAEKPSHVWMIRAGNLQMILPDGRSVSRRSSVEIRSLKDLLWPDGCAAD</sequence>
<reference evidence="2" key="1">
    <citation type="submission" date="2023-10" db="EMBL/GenBank/DDBJ databases">
        <authorList>
            <person name="Chen Y."/>
            <person name="Shah S."/>
            <person name="Dougan E. K."/>
            <person name="Thang M."/>
            <person name="Chan C."/>
        </authorList>
    </citation>
    <scope>NUCLEOTIDE SEQUENCE [LARGE SCALE GENOMIC DNA]</scope>
</reference>
<evidence type="ECO:0000313" key="3">
    <source>
        <dbReference type="Proteomes" id="UP001189429"/>
    </source>
</evidence>
<dbReference type="InterPro" id="IPR011129">
    <property type="entry name" value="CSD"/>
</dbReference>